<sequence>MSATRVTLIPWDPESADHYARMVDQRMACGWDDDQVPAWQGWQRSGFKCIYWIAFTREDPDRDAKIAKHVSEYPQEAEPIVDTAQSVFAVSRTPAGTPFHPVGHISLDVDNPRAKPLDLPIPKENVFWIKSLYVSFALQSSGIGRAAMDMVEAMAAGAPLCAGTLMLDTLSKEDQLRKESAVVAQGRLPASPTHAWYERRGYKLIRTINNFYGYPERDPDGNPVVRRTVFLRKDLV</sequence>
<comment type="caution">
    <text evidence="2">The sequence shown here is derived from an EMBL/GenBank/DDBJ whole genome shotgun (WGS) entry which is preliminary data.</text>
</comment>
<evidence type="ECO:0000313" key="3">
    <source>
        <dbReference type="Proteomes" id="UP001232148"/>
    </source>
</evidence>
<reference evidence="2" key="1">
    <citation type="submission" date="2021-06" db="EMBL/GenBank/DDBJ databases">
        <title>Comparative genomics, transcriptomics and evolutionary studies reveal genomic signatures of adaptation to plant cell wall in hemibiotrophic fungi.</title>
        <authorList>
            <consortium name="DOE Joint Genome Institute"/>
            <person name="Baroncelli R."/>
            <person name="Diaz J.F."/>
            <person name="Benocci T."/>
            <person name="Peng M."/>
            <person name="Battaglia E."/>
            <person name="Haridas S."/>
            <person name="Andreopoulos W."/>
            <person name="Labutti K."/>
            <person name="Pangilinan J."/>
            <person name="Floch G.L."/>
            <person name="Makela M.R."/>
            <person name="Henrissat B."/>
            <person name="Grigoriev I.V."/>
            <person name="Crouch J.A."/>
            <person name="De Vries R.P."/>
            <person name="Sukno S.A."/>
            <person name="Thon M.R."/>
        </authorList>
    </citation>
    <scope>NUCLEOTIDE SEQUENCE</scope>
    <source>
        <strain evidence="2">MAFF235873</strain>
    </source>
</reference>
<dbReference type="EMBL" id="MU842870">
    <property type="protein sequence ID" value="KAK2028984.1"/>
    <property type="molecule type" value="Genomic_DNA"/>
</dbReference>
<dbReference type="InterPro" id="IPR016181">
    <property type="entry name" value="Acyl_CoA_acyltransferase"/>
</dbReference>
<feature type="domain" description="N-acetyltransferase" evidence="1">
    <location>
        <begin position="80"/>
        <end position="169"/>
    </location>
</feature>
<evidence type="ECO:0000313" key="2">
    <source>
        <dbReference type="EMBL" id="KAK2028984.1"/>
    </source>
</evidence>
<accession>A0AAD9HJI4</accession>
<dbReference type="AlphaFoldDB" id="A0AAD9HJI4"/>
<organism evidence="2 3">
    <name type="scientific">Colletotrichum zoysiae</name>
    <dbReference type="NCBI Taxonomy" id="1216348"/>
    <lineage>
        <taxon>Eukaryota</taxon>
        <taxon>Fungi</taxon>
        <taxon>Dikarya</taxon>
        <taxon>Ascomycota</taxon>
        <taxon>Pezizomycotina</taxon>
        <taxon>Sordariomycetes</taxon>
        <taxon>Hypocreomycetidae</taxon>
        <taxon>Glomerellales</taxon>
        <taxon>Glomerellaceae</taxon>
        <taxon>Colletotrichum</taxon>
        <taxon>Colletotrichum graminicola species complex</taxon>
    </lineage>
</organism>
<dbReference type="Gene3D" id="3.40.630.30">
    <property type="match status" value="1"/>
</dbReference>
<gene>
    <name evidence="2" type="ORF">LX32DRAFT_639495</name>
</gene>
<dbReference type="Proteomes" id="UP001232148">
    <property type="component" value="Unassembled WGS sequence"/>
</dbReference>
<keyword evidence="3" id="KW-1185">Reference proteome</keyword>
<protein>
    <recommendedName>
        <fullName evidence="1">N-acetyltransferase domain-containing protein</fullName>
    </recommendedName>
</protein>
<dbReference type="Pfam" id="PF00583">
    <property type="entry name" value="Acetyltransf_1"/>
    <property type="match status" value="1"/>
</dbReference>
<name>A0AAD9HJI4_9PEZI</name>
<dbReference type="SUPFAM" id="SSF55729">
    <property type="entry name" value="Acyl-CoA N-acyltransferases (Nat)"/>
    <property type="match status" value="1"/>
</dbReference>
<dbReference type="InterPro" id="IPR000182">
    <property type="entry name" value="GNAT_dom"/>
</dbReference>
<dbReference type="GO" id="GO:0016747">
    <property type="term" value="F:acyltransferase activity, transferring groups other than amino-acyl groups"/>
    <property type="evidence" value="ECO:0007669"/>
    <property type="project" value="InterPro"/>
</dbReference>
<proteinExistence type="predicted"/>
<evidence type="ECO:0000259" key="1">
    <source>
        <dbReference type="Pfam" id="PF00583"/>
    </source>
</evidence>
<dbReference type="CDD" id="cd04301">
    <property type="entry name" value="NAT_SF"/>
    <property type="match status" value="1"/>
</dbReference>